<feature type="chain" id="PRO_5014568190" evidence="1">
    <location>
        <begin position="21"/>
        <end position="117"/>
    </location>
</feature>
<dbReference type="PaxDb" id="6945-B7Q0U5"/>
<gene>
    <name evidence="2" type="ORF">IscW_ISCW009977</name>
</gene>
<reference evidence="3" key="2">
    <citation type="submission" date="2020-05" db="UniProtKB">
        <authorList>
            <consortium name="EnsemblMetazoa"/>
        </authorList>
    </citation>
    <scope>IDENTIFICATION</scope>
    <source>
        <strain evidence="3">wikel</strain>
    </source>
</reference>
<accession>B7Q0U5</accession>
<dbReference type="EMBL" id="ABJB011008272">
    <property type="status" value="NOT_ANNOTATED_CDS"/>
    <property type="molecule type" value="Genomic_DNA"/>
</dbReference>
<sequence>MGNLAIVLLLLRILSSSSSGEAVQGYPFRELIFSCVTHVQCMSPKICDAGSCKAFRCKDNSECRKNLNCVSGFCLYRDGGLHEDDIFRNIGRPCKISPDCYYDMVCQNGSCQRNPRS</sequence>
<protein>
    <submittedName>
        <fullName evidence="2 3">Uncharacterized protein</fullName>
    </submittedName>
</protein>
<dbReference type="EMBL" id="ABJB011107907">
    <property type="status" value="NOT_ANNOTATED_CDS"/>
    <property type="molecule type" value="Genomic_DNA"/>
</dbReference>
<keyword evidence="1" id="KW-0732">Signal</keyword>
<dbReference type="VEuPathDB" id="VectorBase:ISCW009977"/>
<evidence type="ECO:0000313" key="2">
    <source>
        <dbReference type="EMBL" id="EEC12467.1"/>
    </source>
</evidence>
<dbReference type="InParanoid" id="B7Q0U5"/>
<evidence type="ECO:0000313" key="3">
    <source>
        <dbReference type="EnsemblMetazoa" id="ISCW009977-PA"/>
    </source>
</evidence>
<dbReference type="EnsemblMetazoa" id="ISCW009977-RA">
    <property type="protein sequence ID" value="ISCW009977-PA"/>
    <property type="gene ID" value="ISCW009977"/>
</dbReference>
<dbReference type="EMBL" id="ABJB010445034">
    <property type="status" value="NOT_ANNOTATED_CDS"/>
    <property type="molecule type" value="Genomic_DNA"/>
</dbReference>
<dbReference type="AlphaFoldDB" id="B7Q0U5"/>
<dbReference type="EMBL" id="ABJB010350514">
    <property type="status" value="NOT_ANNOTATED_CDS"/>
    <property type="molecule type" value="Genomic_DNA"/>
</dbReference>
<dbReference type="EMBL" id="ABJB010513811">
    <property type="status" value="NOT_ANNOTATED_CDS"/>
    <property type="molecule type" value="Genomic_DNA"/>
</dbReference>
<reference evidence="2 4" key="1">
    <citation type="submission" date="2008-03" db="EMBL/GenBank/DDBJ databases">
        <title>Annotation of Ixodes scapularis.</title>
        <authorList>
            <consortium name="Ixodes scapularis Genome Project Consortium"/>
            <person name="Caler E."/>
            <person name="Hannick L.I."/>
            <person name="Bidwell S."/>
            <person name="Joardar V."/>
            <person name="Thiagarajan M."/>
            <person name="Amedeo P."/>
            <person name="Galinsky K.J."/>
            <person name="Schobel S."/>
            <person name="Inman J."/>
            <person name="Hostetler J."/>
            <person name="Miller J."/>
            <person name="Hammond M."/>
            <person name="Megy K."/>
            <person name="Lawson D."/>
            <person name="Kodira C."/>
            <person name="Sutton G."/>
            <person name="Meyer J."/>
            <person name="Hill C.A."/>
            <person name="Birren B."/>
            <person name="Nene V."/>
            <person name="Collins F."/>
            <person name="Alarcon-Chaidez F."/>
            <person name="Wikel S."/>
            <person name="Strausberg R."/>
        </authorList>
    </citation>
    <scope>NUCLEOTIDE SEQUENCE [LARGE SCALE GENOMIC DNA]</scope>
    <source>
        <strain evidence="4">Wikel</strain>
        <strain evidence="2">Wikel colony</strain>
    </source>
</reference>
<evidence type="ECO:0000256" key="1">
    <source>
        <dbReference type="SAM" id="SignalP"/>
    </source>
</evidence>
<dbReference type="Proteomes" id="UP000001555">
    <property type="component" value="Unassembled WGS sequence"/>
</dbReference>
<name>B7Q0U5_IXOSC</name>
<proteinExistence type="predicted"/>
<keyword evidence="4" id="KW-1185">Reference proteome</keyword>
<organism>
    <name type="scientific">Ixodes scapularis</name>
    <name type="common">Black-legged tick</name>
    <name type="synonym">Deer tick</name>
    <dbReference type="NCBI Taxonomy" id="6945"/>
    <lineage>
        <taxon>Eukaryota</taxon>
        <taxon>Metazoa</taxon>
        <taxon>Ecdysozoa</taxon>
        <taxon>Arthropoda</taxon>
        <taxon>Chelicerata</taxon>
        <taxon>Arachnida</taxon>
        <taxon>Acari</taxon>
        <taxon>Parasitiformes</taxon>
        <taxon>Ixodida</taxon>
        <taxon>Ixodoidea</taxon>
        <taxon>Ixodidae</taxon>
        <taxon>Ixodinae</taxon>
        <taxon>Ixodes</taxon>
    </lineage>
</organism>
<dbReference type="VEuPathDB" id="VectorBase:ISCP_034087"/>
<feature type="signal peptide" evidence="1">
    <location>
        <begin position="1"/>
        <end position="20"/>
    </location>
</feature>
<dbReference type="HOGENOM" id="CLU_2087470_0_0_1"/>
<dbReference type="EMBL" id="ABJB010544557">
    <property type="status" value="NOT_ANNOTATED_CDS"/>
    <property type="molecule type" value="Genomic_DNA"/>
</dbReference>
<evidence type="ECO:0000313" key="4">
    <source>
        <dbReference type="Proteomes" id="UP000001555"/>
    </source>
</evidence>
<dbReference type="VEuPathDB" id="VectorBase:ISCI009977"/>
<dbReference type="EMBL" id="DS833940">
    <property type="protein sequence ID" value="EEC12467.1"/>
    <property type="molecule type" value="Genomic_DNA"/>
</dbReference>